<comment type="caution">
    <text evidence="2">The sequence shown here is derived from an EMBL/GenBank/DDBJ whole genome shotgun (WGS) entry which is preliminary data.</text>
</comment>
<protein>
    <submittedName>
        <fullName evidence="2">Uncharacterized protein</fullName>
    </submittedName>
</protein>
<evidence type="ECO:0000256" key="1">
    <source>
        <dbReference type="SAM" id="Phobius"/>
    </source>
</evidence>
<name>A0A2U1D571_9LACO</name>
<organism evidence="2 3">
    <name type="scientific">Convivina intestini</name>
    <dbReference type="NCBI Taxonomy" id="1505726"/>
    <lineage>
        <taxon>Bacteria</taxon>
        <taxon>Bacillati</taxon>
        <taxon>Bacillota</taxon>
        <taxon>Bacilli</taxon>
        <taxon>Lactobacillales</taxon>
        <taxon>Lactobacillaceae</taxon>
        <taxon>Convivina</taxon>
    </lineage>
</organism>
<evidence type="ECO:0000313" key="2">
    <source>
        <dbReference type="EMBL" id="PVY82831.1"/>
    </source>
</evidence>
<feature type="transmembrane region" description="Helical" evidence="1">
    <location>
        <begin position="6"/>
        <end position="26"/>
    </location>
</feature>
<keyword evidence="1" id="KW-1133">Transmembrane helix</keyword>
<keyword evidence="1" id="KW-0472">Membrane</keyword>
<feature type="transmembrane region" description="Helical" evidence="1">
    <location>
        <begin position="38"/>
        <end position="59"/>
    </location>
</feature>
<accession>A0A2U1D571</accession>
<gene>
    <name evidence="2" type="ORF">C7384_11025</name>
</gene>
<feature type="transmembrane region" description="Helical" evidence="1">
    <location>
        <begin position="79"/>
        <end position="97"/>
    </location>
</feature>
<evidence type="ECO:0000313" key="3">
    <source>
        <dbReference type="Proteomes" id="UP000245433"/>
    </source>
</evidence>
<keyword evidence="3" id="KW-1185">Reference proteome</keyword>
<dbReference type="Proteomes" id="UP000245433">
    <property type="component" value="Unassembled WGS sequence"/>
</dbReference>
<dbReference type="EMBL" id="QEKT01000010">
    <property type="protein sequence ID" value="PVY82831.1"/>
    <property type="molecule type" value="Genomic_DNA"/>
</dbReference>
<keyword evidence="1" id="KW-0812">Transmembrane</keyword>
<reference evidence="2 3" key="1">
    <citation type="submission" date="2018-04" db="EMBL/GenBank/DDBJ databases">
        <title>Genomic Encyclopedia of Type Strains, Phase IV (KMG-IV): sequencing the most valuable type-strain genomes for metagenomic binning, comparative biology and taxonomic classification.</title>
        <authorList>
            <person name="Goeker M."/>
        </authorList>
    </citation>
    <scope>NUCLEOTIDE SEQUENCE [LARGE SCALE GENOMIC DNA]</scope>
    <source>
        <strain evidence="2 3">DSM 28795</strain>
    </source>
</reference>
<dbReference type="AlphaFoldDB" id="A0A2U1D571"/>
<sequence length="281" mass="32705">MFFFCMFAIITIVAIIKTFFGSYIKIILNNLPKIFSRITYVTIIIIFSIGLSFIFAYFVKYFGTLPDGFSIKNLMTPSILLPTTIGCTTIFLSYISFKKSLLNSNISEFNNLFNTLIQKSENLDAVIFKIPHKSKGIINIAGTLLDRSLLLISSPKHPYTIQNKTTFFNNPKNDYIEDDNFLNQLTEILIFIDNTFEDKNYSYNKNRCIRQIKNNLSHTTMMYIYLYITYSDKWIKLAKLIKKMDLFGFDCSKLPKESDTFYSENEYGLVIRNFFTKKALT</sequence>
<proteinExistence type="predicted"/>